<keyword evidence="4 6" id="KW-0472">Membrane</keyword>
<protein>
    <submittedName>
        <fullName evidence="8">Heme biosynthesis protein HemY</fullName>
    </submittedName>
</protein>
<evidence type="ECO:0000259" key="7">
    <source>
        <dbReference type="Pfam" id="PF07219"/>
    </source>
</evidence>
<feature type="compositionally biased region" description="Low complexity" evidence="5">
    <location>
        <begin position="491"/>
        <end position="504"/>
    </location>
</feature>
<comment type="caution">
    <text evidence="8">The sequence shown here is derived from an EMBL/GenBank/DDBJ whole genome shotgun (WGS) entry which is preliminary data.</text>
</comment>
<dbReference type="InterPro" id="IPR011990">
    <property type="entry name" value="TPR-like_helical_dom_sf"/>
</dbReference>
<dbReference type="AlphaFoldDB" id="A0A849I866"/>
<dbReference type="Proteomes" id="UP000564885">
    <property type="component" value="Unassembled WGS sequence"/>
</dbReference>
<feature type="region of interest" description="Disordered" evidence="5">
    <location>
        <begin position="449"/>
        <end position="577"/>
    </location>
</feature>
<name>A0A849I866_9HYPH</name>
<gene>
    <name evidence="8" type="ORF">HJG44_16450</name>
</gene>
<dbReference type="SUPFAM" id="SSF48452">
    <property type="entry name" value="TPR-like"/>
    <property type="match status" value="2"/>
</dbReference>
<comment type="subcellular location">
    <subcellularLocation>
        <location evidence="1">Membrane</location>
    </subcellularLocation>
</comment>
<dbReference type="InterPro" id="IPR010817">
    <property type="entry name" value="HemY_N"/>
</dbReference>
<keyword evidence="2 6" id="KW-0812">Transmembrane</keyword>
<feature type="compositionally biased region" description="Pro residues" evidence="5">
    <location>
        <begin position="478"/>
        <end position="490"/>
    </location>
</feature>
<dbReference type="PIRSF" id="PIRSF031802">
    <property type="entry name" value="UCP031802"/>
    <property type="match status" value="1"/>
</dbReference>
<dbReference type="GO" id="GO:0016020">
    <property type="term" value="C:membrane"/>
    <property type="evidence" value="ECO:0007669"/>
    <property type="project" value="UniProtKB-SubCell"/>
</dbReference>
<proteinExistence type="predicted"/>
<evidence type="ECO:0000256" key="5">
    <source>
        <dbReference type="SAM" id="MobiDB-lite"/>
    </source>
</evidence>
<accession>A0A849I866</accession>
<organism evidence="8 9">
    <name type="scientific">Enterovirga aerilata</name>
    <dbReference type="NCBI Taxonomy" id="2730920"/>
    <lineage>
        <taxon>Bacteria</taxon>
        <taxon>Pseudomonadati</taxon>
        <taxon>Pseudomonadota</taxon>
        <taxon>Alphaproteobacteria</taxon>
        <taxon>Hyphomicrobiales</taxon>
        <taxon>Methylobacteriaceae</taxon>
        <taxon>Enterovirga</taxon>
    </lineage>
</organism>
<sequence>MWRVLLYLALFAVAAYGAVWLAENPETISFTWAGREYTTSLAVGVVAIVVLAMLLALLWSIVRAVLRIPSRVGEGSRRRKRERGLTALSRGIIAVGAGDVTTARRYANEAERLLGHQPLALLLKAQAAQAAGNRDAAESAFREMTEVPETRVLGLRGLFIEARRSGDLAAARGYAEEAARLAPAVAWASDAVLEAYSAEGNWAAALRHVERRASLGLVDRTVSRRQRAVLHAADALAKEAQDPDRALDAALEAVRLAPDLVPAVALAARQLSRKGDLRRAAKLVETAWRQIQHPDLAAVYLNLRPGDAAMDRLRRAETLAKLSSWAPESRLAIARAAIDARQLDRARDALRPLAEERPTVRVCLAMAEIEQAEGATGRVREWLARAAHAPRDKAWIADGIVSESWAPVSPVSGRLDAFVWDTPPEVLGGPTGRDALVFAEAEQEPAALPTLSAPNPAEPAPPAEPAAEAAPSAGIEPASPPPAEPAPPATQAPAETVPAEPAPESKGEVTALPPRPAPPGALPAEPMKANDGARRPGPAIVGGATPSPVVFPVPRAPDDPGADEDEAEERPRRRFLG</sequence>
<evidence type="ECO:0000313" key="9">
    <source>
        <dbReference type="Proteomes" id="UP000564885"/>
    </source>
</evidence>
<evidence type="ECO:0000256" key="3">
    <source>
        <dbReference type="ARBA" id="ARBA00022989"/>
    </source>
</evidence>
<dbReference type="EMBL" id="JABEPP010000004">
    <property type="protein sequence ID" value="NNM73974.1"/>
    <property type="molecule type" value="Genomic_DNA"/>
</dbReference>
<keyword evidence="3 6" id="KW-1133">Transmembrane helix</keyword>
<keyword evidence="9" id="KW-1185">Reference proteome</keyword>
<evidence type="ECO:0000256" key="6">
    <source>
        <dbReference type="SAM" id="Phobius"/>
    </source>
</evidence>
<evidence type="ECO:0000256" key="2">
    <source>
        <dbReference type="ARBA" id="ARBA00022692"/>
    </source>
</evidence>
<dbReference type="InterPro" id="IPR016982">
    <property type="entry name" value="Mms48"/>
</dbReference>
<dbReference type="Gene3D" id="1.25.40.10">
    <property type="entry name" value="Tetratricopeptide repeat domain"/>
    <property type="match status" value="2"/>
</dbReference>
<feature type="transmembrane region" description="Helical" evidence="6">
    <location>
        <begin position="41"/>
        <end position="66"/>
    </location>
</feature>
<evidence type="ECO:0000256" key="1">
    <source>
        <dbReference type="ARBA" id="ARBA00004370"/>
    </source>
</evidence>
<evidence type="ECO:0000256" key="4">
    <source>
        <dbReference type="ARBA" id="ARBA00023136"/>
    </source>
</evidence>
<reference evidence="8 9" key="1">
    <citation type="submission" date="2020-04" db="EMBL/GenBank/DDBJ databases">
        <title>Enterovirga sp. isolate from soil.</title>
        <authorList>
            <person name="Chea S."/>
            <person name="Kim D.-U."/>
        </authorList>
    </citation>
    <scope>NUCLEOTIDE SEQUENCE [LARGE SCALE GENOMIC DNA]</scope>
    <source>
        <strain evidence="8 9">DB1703</strain>
    </source>
</reference>
<dbReference type="RefSeq" id="WP_171219410.1">
    <property type="nucleotide sequence ID" value="NZ_JABEPP010000004.1"/>
</dbReference>
<evidence type="ECO:0000313" key="8">
    <source>
        <dbReference type="EMBL" id="NNM73974.1"/>
    </source>
</evidence>
<feature type="domain" description="HemY N-terminal" evidence="7">
    <location>
        <begin position="28"/>
        <end position="132"/>
    </location>
</feature>
<feature type="compositionally biased region" description="Low complexity" evidence="5">
    <location>
        <begin position="465"/>
        <end position="477"/>
    </location>
</feature>
<dbReference type="Pfam" id="PF07219">
    <property type="entry name" value="HemY_N"/>
    <property type="match status" value="1"/>
</dbReference>